<evidence type="ECO:0000313" key="11">
    <source>
        <dbReference type="Proteomes" id="UP001139700"/>
    </source>
</evidence>
<dbReference type="GO" id="GO:0016407">
    <property type="term" value="F:acetyltransferase activity"/>
    <property type="evidence" value="ECO:0007669"/>
    <property type="project" value="TreeGrafter"/>
</dbReference>
<dbReference type="SUPFAM" id="SSF47005">
    <property type="entry name" value="Peripheral subunit-binding domain of 2-oxo acid dehydrogenase complex"/>
    <property type="match status" value="1"/>
</dbReference>
<keyword evidence="5 7" id="KW-0450">Lipoyl</keyword>
<dbReference type="EMBL" id="JAJTTA010000002">
    <property type="protein sequence ID" value="MCF0040740.1"/>
    <property type="molecule type" value="Genomic_DNA"/>
</dbReference>
<dbReference type="InterPro" id="IPR011053">
    <property type="entry name" value="Single_hybrid_motif"/>
</dbReference>
<dbReference type="InterPro" id="IPR000089">
    <property type="entry name" value="Biotin_lipoyl"/>
</dbReference>
<dbReference type="InterPro" id="IPR004167">
    <property type="entry name" value="PSBD"/>
</dbReference>
<evidence type="ECO:0000256" key="3">
    <source>
        <dbReference type="ARBA" id="ARBA00011484"/>
    </source>
</evidence>
<dbReference type="Pfam" id="PF00364">
    <property type="entry name" value="Biotin_lipoyl"/>
    <property type="match status" value="1"/>
</dbReference>
<dbReference type="EC" id="2.3.1.-" evidence="7"/>
<accession>A0A9X1PC34</accession>
<dbReference type="InterPro" id="IPR050743">
    <property type="entry name" value="2-oxoacid_DH_E2_comp"/>
</dbReference>
<dbReference type="Pfam" id="PF02817">
    <property type="entry name" value="E3_binding"/>
    <property type="match status" value="1"/>
</dbReference>
<feature type="domain" description="Lipoyl-binding" evidence="8">
    <location>
        <begin position="3"/>
        <end position="78"/>
    </location>
</feature>
<evidence type="ECO:0000256" key="7">
    <source>
        <dbReference type="RuleBase" id="RU003423"/>
    </source>
</evidence>
<dbReference type="PROSITE" id="PS51826">
    <property type="entry name" value="PSBD"/>
    <property type="match status" value="1"/>
</dbReference>
<protein>
    <recommendedName>
        <fullName evidence="7">Dihydrolipoamide acetyltransferase component of pyruvate dehydrogenase complex</fullName>
        <ecNumber evidence="7">2.3.1.-</ecNumber>
    </recommendedName>
</protein>
<keyword evidence="11" id="KW-1185">Reference proteome</keyword>
<evidence type="ECO:0000256" key="1">
    <source>
        <dbReference type="ARBA" id="ARBA00001938"/>
    </source>
</evidence>
<keyword evidence="4 7" id="KW-0808">Transferase</keyword>
<comment type="caution">
    <text evidence="10">The sequence shown here is derived from an EMBL/GenBank/DDBJ whole genome shotgun (WGS) entry which is preliminary data.</text>
</comment>
<dbReference type="GO" id="GO:0005737">
    <property type="term" value="C:cytoplasm"/>
    <property type="evidence" value="ECO:0007669"/>
    <property type="project" value="TreeGrafter"/>
</dbReference>
<dbReference type="Gene3D" id="4.10.320.10">
    <property type="entry name" value="E3-binding domain"/>
    <property type="match status" value="1"/>
</dbReference>
<evidence type="ECO:0000256" key="6">
    <source>
        <dbReference type="ARBA" id="ARBA00023315"/>
    </source>
</evidence>
<dbReference type="AlphaFoldDB" id="A0A9X1PC34"/>
<dbReference type="InterPro" id="IPR003016">
    <property type="entry name" value="2-oxoA_DH_lipoyl-BS"/>
</dbReference>
<dbReference type="CDD" id="cd06849">
    <property type="entry name" value="lipoyl_domain"/>
    <property type="match status" value="1"/>
</dbReference>
<comment type="similarity">
    <text evidence="2 7">Belongs to the 2-oxoacid dehydrogenase family.</text>
</comment>
<evidence type="ECO:0000256" key="4">
    <source>
        <dbReference type="ARBA" id="ARBA00022679"/>
    </source>
</evidence>
<organism evidence="10 11">
    <name type="scientific">Dyadobacter fanqingshengii</name>
    <dbReference type="NCBI Taxonomy" id="2906443"/>
    <lineage>
        <taxon>Bacteria</taxon>
        <taxon>Pseudomonadati</taxon>
        <taxon>Bacteroidota</taxon>
        <taxon>Cytophagia</taxon>
        <taxon>Cytophagales</taxon>
        <taxon>Spirosomataceae</taxon>
        <taxon>Dyadobacter</taxon>
    </lineage>
</organism>
<evidence type="ECO:0000256" key="5">
    <source>
        <dbReference type="ARBA" id="ARBA00022823"/>
    </source>
</evidence>
<feature type="domain" description="Peripheral subunit-binding (PSBD)" evidence="9">
    <location>
        <begin position="140"/>
        <end position="180"/>
    </location>
</feature>
<evidence type="ECO:0000313" key="10">
    <source>
        <dbReference type="EMBL" id="MCF0040740.1"/>
    </source>
</evidence>
<dbReference type="InterPro" id="IPR036625">
    <property type="entry name" value="E3-bd_dom_sf"/>
</dbReference>
<dbReference type="PANTHER" id="PTHR43178:SF5">
    <property type="entry name" value="LIPOAMIDE ACYLTRANSFERASE COMPONENT OF BRANCHED-CHAIN ALPHA-KETO ACID DEHYDROGENASE COMPLEX, MITOCHONDRIAL"/>
    <property type="match status" value="1"/>
</dbReference>
<dbReference type="RefSeq" id="WP_234613234.1">
    <property type="nucleotide sequence ID" value="NZ_CP098806.1"/>
</dbReference>
<dbReference type="InterPro" id="IPR001078">
    <property type="entry name" value="2-oxoacid_DH_actylTfrase"/>
</dbReference>
<dbReference type="Gene3D" id="2.40.50.100">
    <property type="match status" value="1"/>
</dbReference>
<dbReference type="SUPFAM" id="SSF52777">
    <property type="entry name" value="CoA-dependent acyltransferases"/>
    <property type="match status" value="1"/>
</dbReference>
<dbReference type="GO" id="GO:0031405">
    <property type="term" value="F:lipoic acid binding"/>
    <property type="evidence" value="ECO:0007669"/>
    <property type="project" value="TreeGrafter"/>
</dbReference>
<dbReference type="PANTHER" id="PTHR43178">
    <property type="entry name" value="DIHYDROLIPOAMIDE ACETYLTRANSFERASE COMPONENT OF PYRUVATE DEHYDROGENASE COMPLEX"/>
    <property type="match status" value="1"/>
</dbReference>
<dbReference type="Proteomes" id="UP001139700">
    <property type="component" value="Unassembled WGS sequence"/>
</dbReference>
<name>A0A9X1PC34_9BACT</name>
<reference evidence="10" key="1">
    <citation type="submission" date="2021-12" db="EMBL/GenBank/DDBJ databases">
        <title>Novel species in genus Dyadobacter.</title>
        <authorList>
            <person name="Ma C."/>
        </authorList>
    </citation>
    <scope>NUCLEOTIDE SEQUENCE</scope>
    <source>
        <strain evidence="10">CY399</strain>
    </source>
</reference>
<keyword evidence="6 7" id="KW-0012">Acyltransferase</keyword>
<sequence>MKIVEMVMPPMGESIMECTVLHLLAKAGDKVSVDDSILEVATDKVDTEVPCPFSGVLTEWLVKENDVVPIGSPVAKIEVENDVDEGDQQPVDKPVHAPVSAEPEVEATAAVLEKEYEEVLTKKAEPALELANSNPDHNAFYSPLVLSIARQEHITETELATIHGTGMENRVTKSDIFSFLDNRKKNIGVPTPLAASLNGSNEIIEMDRMRKMISQRMIESRNISAHVTSFIETDLTPVVQWREHTKAEYRKKTGDSITFTPILIEAVVKAIKDYPMINISVEGDKIIKKKEINIGMAVALPDGNLIVPVIHRADQYDLPGLARKVNDLAKRARENKLKADDLAGGTYTVSNIGAFANLMGTPIIVQPQVAIMAFGAIKKKPAVIETPQGDLLGIRSLMFISHSYDHRVVDGSLGGLFLKRVNDYLENFDTHRSIM</sequence>
<proteinExistence type="inferred from homology"/>
<dbReference type="SUPFAM" id="SSF51230">
    <property type="entry name" value="Single hybrid motif"/>
    <property type="match status" value="1"/>
</dbReference>
<gene>
    <name evidence="10" type="ORF">LXM24_11625</name>
</gene>
<dbReference type="Pfam" id="PF00198">
    <property type="entry name" value="2-oxoacid_dh"/>
    <property type="match status" value="1"/>
</dbReference>
<dbReference type="PROSITE" id="PS00189">
    <property type="entry name" value="LIPOYL"/>
    <property type="match status" value="1"/>
</dbReference>
<comment type="cofactor">
    <cofactor evidence="1 7">
        <name>(R)-lipoate</name>
        <dbReference type="ChEBI" id="CHEBI:83088"/>
    </cofactor>
</comment>
<evidence type="ECO:0000256" key="2">
    <source>
        <dbReference type="ARBA" id="ARBA00007317"/>
    </source>
</evidence>
<dbReference type="PROSITE" id="PS50968">
    <property type="entry name" value="BIOTINYL_LIPOYL"/>
    <property type="match status" value="1"/>
</dbReference>
<comment type="subunit">
    <text evidence="3">Forms a 24-polypeptide structural core with octahedral symmetry.</text>
</comment>
<dbReference type="Gene3D" id="3.30.559.10">
    <property type="entry name" value="Chloramphenicol acetyltransferase-like domain"/>
    <property type="match status" value="1"/>
</dbReference>
<dbReference type="InterPro" id="IPR023213">
    <property type="entry name" value="CAT-like_dom_sf"/>
</dbReference>
<evidence type="ECO:0000259" key="9">
    <source>
        <dbReference type="PROSITE" id="PS51826"/>
    </source>
</evidence>
<evidence type="ECO:0000259" key="8">
    <source>
        <dbReference type="PROSITE" id="PS50968"/>
    </source>
</evidence>